<evidence type="ECO:0000313" key="3">
    <source>
        <dbReference type="Proteomes" id="UP000050525"/>
    </source>
</evidence>
<gene>
    <name evidence="2" type="ORF">Y1Q_0014374</name>
</gene>
<reference evidence="2 3" key="1">
    <citation type="journal article" date="2012" name="Genome Biol.">
        <title>Sequencing three crocodilian genomes to illuminate the evolution of archosaurs and amniotes.</title>
        <authorList>
            <person name="St John J.A."/>
            <person name="Braun E.L."/>
            <person name="Isberg S.R."/>
            <person name="Miles L.G."/>
            <person name="Chong A.Y."/>
            <person name="Gongora J."/>
            <person name="Dalzell P."/>
            <person name="Moran C."/>
            <person name="Bed'hom B."/>
            <person name="Abzhanov A."/>
            <person name="Burgess S.C."/>
            <person name="Cooksey A.M."/>
            <person name="Castoe T.A."/>
            <person name="Crawford N.G."/>
            <person name="Densmore L.D."/>
            <person name="Drew J.C."/>
            <person name="Edwards S.V."/>
            <person name="Faircloth B.C."/>
            <person name="Fujita M.K."/>
            <person name="Greenwold M.J."/>
            <person name="Hoffmann F.G."/>
            <person name="Howard J.M."/>
            <person name="Iguchi T."/>
            <person name="Janes D.E."/>
            <person name="Khan S.Y."/>
            <person name="Kohno S."/>
            <person name="de Koning A.J."/>
            <person name="Lance S.L."/>
            <person name="McCarthy F.M."/>
            <person name="McCormack J.E."/>
            <person name="Merchant M.E."/>
            <person name="Peterson D.G."/>
            <person name="Pollock D.D."/>
            <person name="Pourmand N."/>
            <person name="Raney B.J."/>
            <person name="Roessler K.A."/>
            <person name="Sanford J.R."/>
            <person name="Sawyer R.H."/>
            <person name="Schmidt C.J."/>
            <person name="Triplett E.W."/>
            <person name="Tuberville T.D."/>
            <person name="Venegas-Anaya M."/>
            <person name="Howard J.T."/>
            <person name="Jarvis E.D."/>
            <person name="Guillette L.J.Jr."/>
            <person name="Glenn T.C."/>
            <person name="Green R.E."/>
            <person name="Ray D.A."/>
        </authorList>
    </citation>
    <scope>NUCLEOTIDE SEQUENCE [LARGE SCALE GENOMIC DNA]</scope>
    <source>
        <strain evidence="2">KSC_2009_1</strain>
    </source>
</reference>
<organism evidence="2 3">
    <name type="scientific">Alligator mississippiensis</name>
    <name type="common">American alligator</name>
    <dbReference type="NCBI Taxonomy" id="8496"/>
    <lineage>
        <taxon>Eukaryota</taxon>
        <taxon>Metazoa</taxon>
        <taxon>Chordata</taxon>
        <taxon>Craniata</taxon>
        <taxon>Vertebrata</taxon>
        <taxon>Euteleostomi</taxon>
        <taxon>Archelosauria</taxon>
        <taxon>Archosauria</taxon>
        <taxon>Crocodylia</taxon>
        <taxon>Alligatoridae</taxon>
        <taxon>Alligatorinae</taxon>
        <taxon>Alligator</taxon>
    </lineage>
</organism>
<keyword evidence="3" id="KW-1185">Reference proteome</keyword>
<protein>
    <submittedName>
        <fullName evidence="2">Uncharacterized protein</fullName>
    </submittedName>
</protein>
<evidence type="ECO:0000313" key="2">
    <source>
        <dbReference type="EMBL" id="KYO44188.1"/>
    </source>
</evidence>
<dbReference type="Proteomes" id="UP000050525">
    <property type="component" value="Unassembled WGS sequence"/>
</dbReference>
<sequence length="86" mass="8806">MTVEGSIVVISPPDLLINVTCTVQNPASSSSTTASVKALCAANTPAQASSLSYCQAKKLILLLVLGVLITGTVAVHIMPGKLLKQD</sequence>
<dbReference type="EMBL" id="AKHW03000852">
    <property type="protein sequence ID" value="KYO44188.1"/>
    <property type="molecule type" value="Genomic_DNA"/>
</dbReference>
<comment type="caution">
    <text evidence="2">The sequence shown here is derived from an EMBL/GenBank/DDBJ whole genome shotgun (WGS) entry which is preliminary data.</text>
</comment>
<feature type="transmembrane region" description="Helical" evidence="1">
    <location>
        <begin position="59"/>
        <end position="78"/>
    </location>
</feature>
<keyword evidence="1" id="KW-0812">Transmembrane</keyword>
<keyword evidence="1" id="KW-1133">Transmembrane helix</keyword>
<keyword evidence="1" id="KW-0472">Membrane</keyword>
<evidence type="ECO:0000256" key="1">
    <source>
        <dbReference type="SAM" id="Phobius"/>
    </source>
</evidence>
<dbReference type="AlphaFoldDB" id="A0A151P560"/>
<proteinExistence type="predicted"/>
<accession>A0A151P560</accession>
<name>A0A151P560_ALLMI</name>